<gene>
    <name evidence="1" type="ORF">PVK06_048526</name>
</gene>
<dbReference type="PANTHER" id="PTHR47481:SF10">
    <property type="entry name" value="COPIA-LIKE POLYPROTEIN_RETROTRANSPOSON"/>
    <property type="match status" value="1"/>
</dbReference>
<dbReference type="Proteomes" id="UP001358586">
    <property type="component" value="Chromosome 13"/>
</dbReference>
<proteinExistence type="predicted"/>
<evidence type="ECO:0000313" key="1">
    <source>
        <dbReference type="EMBL" id="KAK5772246.1"/>
    </source>
</evidence>
<comment type="caution">
    <text evidence="1">The sequence shown here is derived from an EMBL/GenBank/DDBJ whole genome shotgun (WGS) entry which is preliminary data.</text>
</comment>
<evidence type="ECO:0000313" key="2">
    <source>
        <dbReference type="Proteomes" id="UP001358586"/>
    </source>
</evidence>
<protein>
    <recommendedName>
        <fullName evidence="3">Retrovirus-related Pol polyprotein from transposon TNT 1-94</fullName>
    </recommendedName>
</protein>
<dbReference type="Pfam" id="PF14223">
    <property type="entry name" value="Retrotran_gag_2"/>
    <property type="match status" value="1"/>
</dbReference>
<accession>A0ABR0MG55</accession>
<evidence type="ECO:0008006" key="3">
    <source>
        <dbReference type="Google" id="ProtNLM"/>
    </source>
</evidence>
<dbReference type="EMBL" id="JARKNE010000013">
    <property type="protein sequence ID" value="KAK5772246.1"/>
    <property type="molecule type" value="Genomic_DNA"/>
</dbReference>
<dbReference type="PANTHER" id="PTHR47481">
    <property type="match status" value="1"/>
</dbReference>
<keyword evidence="2" id="KW-1185">Reference proteome</keyword>
<sequence length="327" mass="35527">MRPFCFPATMDGGTVADGVLTPNPDASLYVQQDKLLSSWLLSTISSSLLSFFIDAKSAYEVWSTTNRLFPVATGAKLSSIKHDLHSIKKGTISMKEYVAKIQNTCALLEASGFAVPKVEKVEIILASLLSDYNAILTLALFSTEPLPLKKLINMLLEFENRQARMVHDELFHVNLVAVAPTAPVMNSVHGDRSFFPTRRGPSALAPTMVPVFAGCTDQRSHDGGTSDSSLCPSVRGNPTGFVGSEMYLGSTVVAPVDTLYGAAWRGQPCNGYLSNLSAARRDLGNHSQPGLPRDLGLQYGSNVYPNVIPNRPFASNRKYEPYNRPTP</sequence>
<reference evidence="1 2" key="1">
    <citation type="submission" date="2023-03" db="EMBL/GenBank/DDBJ databases">
        <title>WGS of Gossypium arboreum.</title>
        <authorList>
            <person name="Yu D."/>
        </authorList>
    </citation>
    <scope>NUCLEOTIDE SEQUENCE [LARGE SCALE GENOMIC DNA]</scope>
    <source>
        <tissue evidence="1">Leaf</tissue>
    </source>
</reference>
<organism evidence="1 2">
    <name type="scientific">Gossypium arboreum</name>
    <name type="common">Tree cotton</name>
    <name type="synonym">Gossypium nanking</name>
    <dbReference type="NCBI Taxonomy" id="29729"/>
    <lineage>
        <taxon>Eukaryota</taxon>
        <taxon>Viridiplantae</taxon>
        <taxon>Streptophyta</taxon>
        <taxon>Embryophyta</taxon>
        <taxon>Tracheophyta</taxon>
        <taxon>Spermatophyta</taxon>
        <taxon>Magnoliopsida</taxon>
        <taxon>eudicotyledons</taxon>
        <taxon>Gunneridae</taxon>
        <taxon>Pentapetalae</taxon>
        <taxon>rosids</taxon>
        <taxon>malvids</taxon>
        <taxon>Malvales</taxon>
        <taxon>Malvaceae</taxon>
        <taxon>Malvoideae</taxon>
        <taxon>Gossypium</taxon>
    </lineage>
</organism>
<name>A0ABR0MG55_GOSAR</name>